<protein>
    <recommendedName>
        <fullName evidence="4">SOUL heme-binding family protein</fullName>
    </recommendedName>
</protein>
<evidence type="ECO:0008006" key="4">
    <source>
        <dbReference type="Google" id="ProtNLM"/>
    </source>
</evidence>
<dbReference type="AlphaFoldDB" id="S8ENH6"/>
<feature type="non-terminal residue" evidence="2">
    <location>
        <position position="197"/>
    </location>
</feature>
<dbReference type="InterPro" id="IPR006917">
    <property type="entry name" value="SOUL_heme-bd"/>
</dbReference>
<dbReference type="Proteomes" id="UP000015453">
    <property type="component" value="Unassembled WGS sequence"/>
</dbReference>
<comment type="caution">
    <text evidence="2">The sequence shown here is derived from an EMBL/GenBank/DDBJ whole genome shotgun (WGS) entry which is preliminary data.</text>
</comment>
<evidence type="ECO:0000256" key="1">
    <source>
        <dbReference type="ARBA" id="ARBA00009817"/>
    </source>
</evidence>
<dbReference type="Pfam" id="PF04832">
    <property type="entry name" value="SOUL"/>
    <property type="match status" value="1"/>
</dbReference>
<keyword evidence="3" id="KW-1185">Reference proteome</keyword>
<dbReference type="InterPro" id="IPR011256">
    <property type="entry name" value="Reg_factor_effector_dom_sf"/>
</dbReference>
<gene>
    <name evidence="2" type="ORF">M569_00369</name>
</gene>
<sequence length="197" mass="21535">MGLMLGKISVETPKYEILAATDDYEIRQYPPAVIAEVTYDPADWNSDKDAGFKLLTDYIGAFGKPKNQKPESIAMTAPVLTKAAQGESIAMTAPVVTKRGGDLVTMAFILPSRYEKAEDAPVPVDERVAIREEGAKKYAAVRFSGVASERVVAAKVEKLKIDLLRDGYVIAGDFVLARYNPPFTLPPLRTNEVMIPV</sequence>
<dbReference type="SUPFAM" id="SSF55136">
    <property type="entry name" value="Probable bacterial effector-binding domain"/>
    <property type="match status" value="1"/>
</dbReference>
<dbReference type="PANTHER" id="PTHR11220">
    <property type="entry name" value="HEME-BINDING PROTEIN-RELATED"/>
    <property type="match status" value="1"/>
</dbReference>
<organism evidence="2 3">
    <name type="scientific">Genlisea aurea</name>
    <dbReference type="NCBI Taxonomy" id="192259"/>
    <lineage>
        <taxon>Eukaryota</taxon>
        <taxon>Viridiplantae</taxon>
        <taxon>Streptophyta</taxon>
        <taxon>Embryophyta</taxon>
        <taxon>Tracheophyta</taxon>
        <taxon>Spermatophyta</taxon>
        <taxon>Magnoliopsida</taxon>
        <taxon>eudicotyledons</taxon>
        <taxon>Gunneridae</taxon>
        <taxon>Pentapetalae</taxon>
        <taxon>asterids</taxon>
        <taxon>lamiids</taxon>
        <taxon>Lamiales</taxon>
        <taxon>Lentibulariaceae</taxon>
        <taxon>Genlisea</taxon>
    </lineage>
</organism>
<dbReference type="FunFam" id="3.20.80.10:FF:000010">
    <property type="entry name" value="SOUL heme-binding family protein"/>
    <property type="match status" value="1"/>
</dbReference>
<dbReference type="OrthoDB" id="6424451at2759"/>
<reference evidence="2 3" key="1">
    <citation type="journal article" date="2013" name="BMC Genomics">
        <title>The miniature genome of a carnivorous plant Genlisea aurea contains a low number of genes and short non-coding sequences.</title>
        <authorList>
            <person name="Leushkin E.V."/>
            <person name="Sutormin R.A."/>
            <person name="Nabieva E.R."/>
            <person name="Penin A.A."/>
            <person name="Kondrashov A.S."/>
            <person name="Logacheva M.D."/>
        </authorList>
    </citation>
    <scope>NUCLEOTIDE SEQUENCE [LARGE SCALE GENOMIC DNA]</scope>
</reference>
<accession>S8ENH6</accession>
<name>S8ENH6_9LAMI</name>
<dbReference type="FunFam" id="3.20.80.10:FF:000013">
    <property type="entry name" value="Soul heme-binding family protein"/>
    <property type="match status" value="1"/>
</dbReference>
<dbReference type="Gene3D" id="3.20.80.10">
    <property type="entry name" value="Regulatory factor, effector binding domain"/>
    <property type="match status" value="1"/>
</dbReference>
<proteinExistence type="inferred from homology"/>
<evidence type="ECO:0000313" key="3">
    <source>
        <dbReference type="Proteomes" id="UP000015453"/>
    </source>
</evidence>
<comment type="similarity">
    <text evidence="1">Belongs to the HEBP family.</text>
</comment>
<dbReference type="PANTHER" id="PTHR11220:SF58">
    <property type="entry name" value="SOUL HEME-BINDING FAMILY PROTEIN"/>
    <property type="match status" value="1"/>
</dbReference>
<evidence type="ECO:0000313" key="2">
    <source>
        <dbReference type="EMBL" id="EPS74387.1"/>
    </source>
</evidence>
<dbReference type="EMBL" id="AUSU01000089">
    <property type="protein sequence ID" value="EPS74387.1"/>
    <property type="molecule type" value="Genomic_DNA"/>
</dbReference>